<protein>
    <submittedName>
        <fullName evidence="2">Uncharacterized protein</fullName>
    </submittedName>
</protein>
<name>A0A2J6TWS0_9HELO</name>
<evidence type="ECO:0000313" key="2">
    <source>
        <dbReference type="EMBL" id="PMD67463.1"/>
    </source>
</evidence>
<proteinExistence type="predicted"/>
<dbReference type="RefSeq" id="XP_024744367.1">
    <property type="nucleotide sequence ID" value="XM_024878983.1"/>
</dbReference>
<accession>A0A2J6TWS0</accession>
<feature type="transmembrane region" description="Helical" evidence="1">
    <location>
        <begin position="6"/>
        <end position="29"/>
    </location>
</feature>
<gene>
    <name evidence="2" type="ORF">K444DRAFT_606402</name>
</gene>
<reference evidence="2 3" key="1">
    <citation type="submission" date="2016-04" db="EMBL/GenBank/DDBJ databases">
        <title>A degradative enzymes factory behind the ericoid mycorrhizal symbiosis.</title>
        <authorList>
            <consortium name="DOE Joint Genome Institute"/>
            <person name="Martino E."/>
            <person name="Morin E."/>
            <person name="Grelet G."/>
            <person name="Kuo A."/>
            <person name="Kohler A."/>
            <person name="Daghino S."/>
            <person name="Barry K."/>
            <person name="Choi C."/>
            <person name="Cichocki N."/>
            <person name="Clum A."/>
            <person name="Copeland A."/>
            <person name="Hainaut M."/>
            <person name="Haridas S."/>
            <person name="Labutti K."/>
            <person name="Lindquist E."/>
            <person name="Lipzen A."/>
            <person name="Khouja H.-R."/>
            <person name="Murat C."/>
            <person name="Ohm R."/>
            <person name="Olson A."/>
            <person name="Spatafora J."/>
            <person name="Veneault-Fourrey C."/>
            <person name="Henrissat B."/>
            <person name="Grigoriev I."/>
            <person name="Martin F."/>
            <person name="Perotto S."/>
        </authorList>
    </citation>
    <scope>NUCLEOTIDE SEQUENCE [LARGE SCALE GENOMIC DNA]</scope>
    <source>
        <strain evidence="2 3">E</strain>
    </source>
</reference>
<dbReference type="InParanoid" id="A0A2J6TWS0"/>
<evidence type="ECO:0000256" key="1">
    <source>
        <dbReference type="SAM" id="Phobius"/>
    </source>
</evidence>
<dbReference type="EMBL" id="KZ613740">
    <property type="protein sequence ID" value="PMD67463.1"/>
    <property type="molecule type" value="Genomic_DNA"/>
</dbReference>
<keyword evidence="3" id="KW-1185">Reference proteome</keyword>
<dbReference type="Proteomes" id="UP000235371">
    <property type="component" value="Unassembled WGS sequence"/>
</dbReference>
<dbReference type="AlphaFoldDB" id="A0A2J6TWS0"/>
<keyword evidence="1" id="KW-1133">Transmembrane helix</keyword>
<organism evidence="2 3">
    <name type="scientific">Hyaloscypha bicolor E</name>
    <dbReference type="NCBI Taxonomy" id="1095630"/>
    <lineage>
        <taxon>Eukaryota</taxon>
        <taxon>Fungi</taxon>
        <taxon>Dikarya</taxon>
        <taxon>Ascomycota</taxon>
        <taxon>Pezizomycotina</taxon>
        <taxon>Leotiomycetes</taxon>
        <taxon>Helotiales</taxon>
        <taxon>Hyaloscyphaceae</taxon>
        <taxon>Hyaloscypha</taxon>
        <taxon>Hyaloscypha bicolor</taxon>
    </lineage>
</organism>
<keyword evidence="1" id="KW-0472">Membrane</keyword>
<keyword evidence="1" id="KW-0812">Transmembrane</keyword>
<evidence type="ECO:0000313" key="3">
    <source>
        <dbReference type="Proteomes" id="UP000235371"/>
    </source>
</evidence>
<sequence length="94" mass="10703">MYLPPPSFVYSLVLVLALLQVLINDLLFFPGMREYCVSRGFAADEFAKDNLAVRFALQEAYTRYGGGSRAISWQERLVSLLQRVGTALRLRIRC</sequence>
<dbReference type="GeneID" id="36587060"/>